<dbReference type="EMBL" id="CP015249">
    <property type="protein sequence ID" value="ANB19218.1"/>
    <property type="molecule type" value="Genomic_DNA"/>
</dbReference>
<dbReference type="RefSeq" id="WP_067649785.1">
    <property type="nucleotide sequence ID" value="NZ_CP015249.1"/>
</dbReference>
<dbReference type="GO" id="GO:0005975">
    <property type="term" value="P:carbohydrate metabolic process"/>
    <property type="evidence" value="ECO:0007669"/>
    <property type="project" value="InterPro"/>
</dbReference>
<dbReference type="OrthoDB" id="5801420at2"/>
<name>A0A160DX07_9GAMM</name>
<keyword evidence="3" id="KW-1185">Reference proteome</keyword>
<accession>A0A160DX07</accession>
<dbReference type="SUPFAM" id="SSF88713">
    <property type="entry name" value="Glycoside hydrolase/deacetylase"/>
    <property type="match status" value="1"/>
</dbReference>
<dbReference type="Pfam" id="PF01522">
    <property type="entry name" value="Polysacc_deac_1"/>
    <property type="match status" value="1"/>
</dbReference>
<dbReference type="KEGG" id="dko:I596_3229"/>
<proteinExistence type="predicted"/>
<sequence length="277" mass="30957">MRVPVLTYHAQNIAGNDYAGNDLVAFGEDLRLIDDLGLRIVPLQSVVARLLGRSDEDLTGCVALSCDDGTDFDVRDLRDPTWGPQRSLKGRMDDFIAERGADAQPGLHLTAFVVASPMARTDIDAQCLSGQGWMSEDWWAQAAASGRFAIENHSWDHNHDAIRFPGIAGMARGDFHQVDDRERARAEVADAARYIDQRTAPRRTSLFCYPFGHVPDYLLREYFPRHGDEHGMLAAVSDGACPVTPASDRWLLPRYIRGWHWKSPQDLEAILRDATGR</sequence>
<feature type="domain" description="NodB homology" evidence="1">
    <location>
        <begin position="106"/>
        <end position="220"/>
    </location>
</feature>
<organism evidence="2 3">
    <name type="scientific">Dokdonella koreensis DS-123</name>
    <dbReference type="NCBI Taxonomy" id="1300342"/>
    <lineage>
        <taxon>Bacteria</taxon>
        <taxon>Pseudomonadati</taxon>
        <taxon>Pseudomonadota</taxon>
        <taxon>Gammaproteobacteria</taxon>
        <taxon>Lysobacterales</taxon>
        <taxon>Rhodanobacteraceae</taxon>
        <taxon>Dokdonella</taxon>
    </lineage>
</organism>
<dbReference type="GO" id="GO:0016810">
    <property type="term" value="F:hydrolase activity, acting on carbon-nitrogen (but not peptide) bonds"/>
    <property type="evidence" value="ECO:0007669"/>
    <property type="project" value="InterPro"/>
</dbReference>
<evidence type="ECO:0000259" key="1">
    <source>
        <dbReference type="Pfam" id="PF01522"/>
    </source>
</evidence>
<dbReference type="Proteomes" id="UP000076830">
    <property type="component" value="Chromosome"/>
</dbReference>
<dbReference type="Gene3D" id="3.20.20.370">
    <property type="entry name" value="Glycoside hydrolase/deacetylase"/>
    <property type="match status" value="1"/>
</dbReference>
<dbReference type="InterPro" id="IPR011330">
    <property type="entry name" value="Glyco_hydro/deAcase_b/a-brl"/>
</dbReference>
<gene>
    <name evidence="2" type="ORF">I596_3229</name>
</gene>
<dbReference type="InterPro" id="IPR002509">
    <property type="entry name" value="NODB_dom"/>
</dbReference>
<reference evidence="2 3" key="1">
    <citation type="submission" date="2016-04" db="EMBL/GenBank/DDBJ databases">
        <title>Complete genome sequence of Dokdonella koreensis DS-123T.</title>
        <authorList>
            <person name="Kim J.F."/>
            <person name="Lee H."/>
            <person name="Kwak M.-J."/>
        </authorList>
    </citation>
    <scope>NUCLEOTIDE SEQUENCE [LARGE SCALE GENOMIC DNA]</scope>
    <source>
        <strain evidence="2 3">DS-123</strain>
    </source>
</reference>
<evidence type="ECO:0000313" key="3">
    <source>
        <dbReference type="Proteomes" id="UP000076830"/>
    </source>
</evidence>
<protein>
    <submittedName>
        <fullName evidence="2">Polysaccharide deacetylase</fullName>
    </submittedName>
</protein>
<evidence type="ECO:0000313" key="2">
    <source>
        <dbReference type="EMBL" id="ANB19218.1"/>
    </source>
</evidence>
<dbReference type="STRING" id="1300342.I596_3229"/>
<dbReference type="AlphaFoldDB" id="A0A160DX07"/>